<name>A0A840CN65_9BACT</name>
<gene>
    <name evidence="1" type="ORF">GGR21_000851</name>
</gene>
<keyword evidence="2" id="KW-1185">Reference proteome</keyword>
<sequence length="284" mass="32600">MMKSHKINKTLALLFFISAILFLNGCKSKKIIETGTGELTKKSQEQVVTDVLSKEIDYKTISAKGSIEFKMGSKSRKLNTVYKLIKDEVLQASVRIPILGGEAMRITITPDSVIIIDRLNKQYVAERFKDSQLASNFDFNFYNLQSLFTNKIFIPGTKSVEKKNYDKMRIIASKDAYMLQTKDKSDMLYTFAIDASDHLVSTLIYNEKKKVTLQWSYSDFIQDNELIYPTRIEANVDIAKKRFDLGIAYNKLELDQDVSIDNSVSSRYQRVDFTELMGTYIKSK</sequence>
<proteinExistence type="predicted"/>
<dbReference type="RefSeq" id="WP_246347982.1">
    <property type="nucleotide sequence ID" value="NZ_JACIEP010000002.1"/>
</dbReference>
<dbReference type="EMBL" id="JACIEP010000002">
    <property type="protein sequence ID" value="MBB4034964.1"/>
    <property type="molecule type" value="Genomic_DNA"/>
</dbReference>
<dbReference type="Pfam" id="PF14125">
    <property type="entry name" value="DUF4292"/>
    <property type="match status" value="1"/>
</dbReference>
<dbReference type="AlphaFoldDB" id="A0A840CN65"/>
<evidence type="ECO:0008006" key="3">
    <source>
        <dbReference type="Google" id="ProtNLM"/>
    </source>
</evidence>
<dbReference type="Proteomes" id="UP000555103">
    <property type="component" value="Unassembled WGS sequence"/>
</dbReference>
<evidence type="ECO:0000313" key="1">
    <source>
        <dbReference type="EMBL" id="MBB4034964.1"/>
    </source>
</evidence>
<organism evidence="1 2">
    <name type="scientific">Dysgonomonas hofstadii</name>
    <dbReference type="NCBI Taxonomy" id="637886"/>
    <lineage>
        <taxon>Bacteria</taxon>
        <taxon>Pseudomonadati</taxon>
        <taxon>Bacteroidota</taxon>
        <taxon>Bacteroidia</taxon>
        <taxon>Bacteroidales</taxon>
        <taxon>Dysgonomonadaceae</taxon>
        <taxon>Dysgonomonas</taxon>
    </lineage>
</organism>
<comment type="caution">
    <text evidence="1">The sequence shown here is derived from an EMBL/GenBank/DDBJ whole genome shotgun (WGS) entry which is preliminary data.</text>
</comment>
<dbReference type="InterPro" id="IPR025634">
    <property type="entry name" value="DUF4292"/>
</dbReference>
<evidence type="ECO:0000313" key="2">
    <source>
        <dbReference type="Proteomes" id="UP000555103"/>
    </source>
</evidence>
<protein>
    <recommendedName>
        <fullName evidence="3">DUF4292 domain-containing protein</fullName>
    </recommendedName>
</protein>
<accession>A0A840CN65</accession>
<reference evidence="1 2" key="1">
    <citation type="submission" date="2020-08" db="EMBL/GenBank/DDBJ databases">
        <title>Genomic Encyclopedia of Type Strains, Phase IV (KMG-IV): sequencing the most valuable type-strain genomes for metagenomic binning, comparative biology and taxonomic classification.</title>
        <authorList>
            <person name="Goeker M."/>
        </authorList>
    </citation>
    <scope>NUCLEOTIDE SEQUENCE [LARGE SCALE GENOMIC DNA]</scope>
    <source>
        <strain evidence="1 2">DSM 104969</strain>
    </source>
</reference>